<sequence length="99" mass="10652">MLARHITAVNSNNLTVDPFTSIRCASQTSRTTSATCSLVEDELDLEATMAVPSEKEPPQTPARTEMSDGGGRSRPPKDMNDGNDVTTQKGSALQNKDTR</sequence>
<keyword evidence="3" id="KW-1185">Reference proteome</keyword>
<proteinExistence type="predicted"/>
<feature type="compositionally biased region" description="Polar residues" evidence="1">
    <location>
        <begin position="83"/>
        <end position="99"/>
    </location>
</feature>
<dbReference type="Proteomes" id="UP001341840">
    <property type="component" value="Unassembled WGS sequence"/>
</dbReference>
<reference evidence="2 3" key="1">
    <citation type="journal article" date="2023" name="Plants (Basel)">
        <title>Bridging the Gap: Combining Genomics and Transcriptomics Approaches to Understand Stylosanthes scabra, an Orphan Legume from the Brazilian Caatinga.</title>
        <authorList>
            <person name="Ferreira-Neto J.R.C."/>
            <person name="da Silva M.D."/>
            <person name="Binneck E."/>
            <person name="de Melo N.F."/>
            <person name="da Silva R.H."/>
            <person name="de Melo A.L.T.M."/>
            <person name="Pandolfi V."/>
            <person name="Bustamante F.O."/>
            <person name="Brasileiro-Vidal A.C."/>
            <person name="Benko-Iseppon A.M."/>
        </authorList>
    </citation>
    <scope>NUCLEOTIDE SEQUENCE [LARGE SCALE GENOMIC DNA]</scope>
    <source>
        <tissue evidence="2">Leaves</tissue>
    </source>
</reference>
<dbReference type="EMBL" id="JASCZI010184834">
    <property type="protein sequence ID" value="MED6190286.1"/>
    <property type="molecule type" value="Genomic_DNA"/>
</dbReference>
<protein>
    <submittedName>
        <fullName evidence="2">Uncharacterized protein</fullName>
    </submittedName>
</protein>
<organism evidence="2 3">
    <name type="scientific">Stylosanthes scabra</name>
    <dbReference type="NCBI Taxonomy" id="79078"/>
    <lineage>
        <taxon>Eukaryota</taxon>
        <taxon>Viridiplantae</taxon>
        <taxon>Streptophyta</taxon>
        <taxon>Embryophyta</taxon>
        <taxon>Tracheophyta</taxon>
        <taxon>Spermatophyta</taxon>
        <taxon>Magnoliopsida</taxon>
        <taxon>eudicotyledons</taxon>
        <taxon>Gunneridae</taxon>
        <taxon>Pentapetalae</taxon>
        <taxon>rosids</taxon>
        <taxon>fabids</taxon>
        <taxon>Fabales</taxon>
        <taxon>Fabaceae</taxon>
        <taxon>Papilionoideae</taxon>
        <taxon>50 kb inversion clade</taxon>
        <taxon>dalbergioids sensu lato</taxon>
        <taxon>Dalbergieae</taxon>
        <taxon>Pterocarpus clade</taxon>
        <taxon>Stylosanthes</taxon>
    </lineage>
</organism>
<evidence type="ECO:0000313" key="3">
    <source>
        <dbReference type="Proteomes" id="UP001341840"/>
    </source>
</evidence>
<comment type="caution">
    <text evidence="2">The sequence shown here is derived from an EMBL/GenBank/DDBJ whole genome shotgun (WGS) entry which is preliminary data.</text>
</comment>
<evidence type="ECO:0000313" key="2">
    <source>
        <dbReference type="EMBL" id="MED6190286.1"/>
    </source>
</evidence>
<gene>
    <name evidence="2" type="ORF">PIB30_104387</name>
</gene>
<feature type="region of interest" description="Disordered" evidence="1">
    <location>
        <begin position="47"/>
        <end position="99"/>
    </location>
</feature>
<name>A0ABU6WZ03_9FABA</name>
<accession>A0ABU6WZ03</accession>
<evidence type="ECO:0000256" key="1">
    <source>
        <dbReference type="SAM" id="MobiDB-lite"/>
    </source>
</evidence>